<dbReference type="InterPro" id="IPR025263">
    <property type="entry name" value="YhdP_central"/>
</dbReference>
<evidence type="ECO:0000259" key="3">
    <source>
        <dbReference type="Pfam" id="PF13116"/>
    </source>
</evidence>
<evidence type="ECO:0000256" key="1">
    <source>
        <dbReference type="SAM" id="MobiDB-lite"/>
    </source>
</evidence>
<name>R4VM48_9GAMM</name>
<dbReference type="OrthoDB" id="9762238at2"/>
<dbReference type="PANTHER" id="PTHR38690:SF1">
    <property type="entry name" value="PROTEASE"/>
    <property type="match status" value="1"/>
</dbReference>
<feature type="region of interest" description="Disordered" evidence="1">
    <location>
        <begin position="945"/>
        <end position="964"/>
    </location>
</feature>
<accession>R4VM48</accession>
<dbReference type="PATRIC" id="fig|1260251.3.peg.1459"/>
<dbReference type="PANTHER" id="PTHR38690">
    <property type="entry name" value="PROTEASE-RELATED"/>
    <property type="match status" value="1"/>
</dbReference>
<feature type="domain" description="YhdP central" evidence="3">
    <location>
        <begin position="28"/>
        <end position="1223"/>
    </location>
</feature>
<feature type="transmembrane region" description="Helical" evidence="2">
    <location>
        <begin position="21"/>
        <end position="45"/>
    </location>
</feature>
<dbReference type="InterPro" id="IPR011836">
    <property type="entry name" value="YhdP"/>
</dbReference>
<evidence type="ECO:0000256" key="2">
    <source>
        <dbReference type="SAM" id="Phobius"/>
    </source>
</evidence>
<protein>
    <recommendedName>
        <fullName evidence="3">YhdP central domain-containing protein</fullName>
    </recommendedName>
</protein>
<dbReference type="Proteomes" id="UP000017881">
    <property type="component" value="Chromosome"/>
</dbReference>
<reference evidence="4 5" key="1">
    <citation type="journal article" date="2013" name="Genome Announc.">
        <title>Draft Genome of Spiribacter salinus M19-40, an Abundant Gammaproteobacterium in Aquatic Hypersaline Environments.</title>
        <authorList>
            <person name="Leon M.J."/>
            <person name="Ghai R."/>
            <person name="Fernandez A.B."/>
            <person name="Sanchez-Porro C."/>
            <person name="Rodriguez-Valera F."/>
            <person name="Ventosa A."/>
        </authorList>
    </citation>
    <scope>NUCLEOTIDE SEQUENCE [LARGE SCALE GENOMIC DNA]</scope>
    <source>
        <strain evidence="4">M19-40</strain>
    </source>
</reference>
<keyword evidence="5" id="KW-1185">Reference proteome</keyword>
<proteinExistence type="predicted"/>
<dbReference type="RefSeq" id="WP_016353844.1">
    <property type="nucleotide sequence ID" value="NC_021291.1"/>
</dbReference>
<dbReference type="AlphaFoldDB" id="R4VM48"/>
<dbReference type="eggNOG" id="COG3164">
    <property type="taxonomic scope" value="Bacteria"/>
</dbReference>
<dbReference type="EMBL" id="CP005963">
    <property type="protein sequence ID" value="AGM41537.1"/>
    <property type="molecule type" value="Genomic_DNA"/>
</dbReference>
<keyword evidence="2" id="KW-0472">Membrane</keyword>
<organism evidence="4 5">
    <name type="scientific">Spiribacter salinus M19-40</name>
    <dbReference type="NCBI Taxonomy" id="1260251"/>
    <lineage>
        <taxon>Bacteria</taxon>
        <taxon>Pseudomonadati</taxon>
        <taxon>Pseudomonadota</taxon>
        <taxon>Gammaproteobacteria</taxon>
        <taxon>Chromatiales</taxon>
        <taxon>Ectothiorhodospiraceae</taxon>
        <taxon>Spiribacter</taxon>
    </lineage>
</organism>
<dbReference type="Pfam" id="PF13116">
    <property type="entry name" value="YhdP"/>
    <property type="match status" value="1"/>
</dbReference>
<dbReference type="KEGG" id="ssal:SPISAL_07215"/>
<keyword evidence="2" id="KW-0812">Transmembrane</keyword>
<gene>
    <name evidence="4" type="ORF">SPISAL_07215</name>
</gene>
<keyword evidence="2" id="KW-1133">Transmembrane helix</keyword>
<dbReference type="HOGENOM" id="CLU_003522_4_0_6"/>
<evidence type="ECO:0000313" key="4">
    <source>
        <dbReference type="EMBL" id="AGM41537.1"/>
    </source>
</evidence>
<evidence type="ECO:0000313" key="5">
    <source>
        <dbReference type="Proteomes" id="UP000017881"/>
    </source>
</evidence>
<sequence length="1240" mass="132809">MGVLQSLHRWIWPQRGERLKAAVVYGLVGVLVTAALLLTGIRVLFAAAPAMTGVVERVVGEQLGVELRIGGLDARLQGLRPGLVLRDVEVLGTADEAEDPLALDELTLAIAPWDALRDRALRLHGLEAAGLDMTLRREAAAQWQVSGLLPLPVAAPVDRLLDQLQALPVDRLLIRDSRLVLRDVARESELELEPVALRWHQMDEGDWRFALDARAGDQRLRGRLELAVGESPSARAVIDFSDIEAAQWLTLAGLEVAALRPAPDARLAGRIWLALDNEGPTQAVAEVNGRRLGLLDGGLETLEATGHWARTPAGWEAALRPQRLLDQHGQAQDVGVVGVGRAHAAGAPLRLTARNVSLAPLMSGWAARSGVPAMASGSIPRLDLVWHNRAQWQAQAMLADAGVRVTDARLRNPVAIESLTGMLNAWQDGPAGWRLHADDWRGEWAGAALQISGTAQQDSDDGTVVDIEGHVGSLPTSTVMNHLPVGPMHEKLTAWLDQAVQGGELTGASLRLAGPLTAFPFDDDEGLFDLQAQLADVDFAFNPDWPAFSGLEGTLRFRNRGLSIEADRGELNGISLVQAEARLPDLWKPRLRIEGALNGPVARMADIVVASPLLGDGALPGEPAWSGDADLNLTFFFPFEKRPPEMDGELSFDEVAVTVDTPALRVTDLAGDIAFDDDGVRWDGLRGRYQGQDVISQARTDGEGEAARIRVDARTELALADWPGLSGVAERVKGDARWRLRWEQPGFPALRAEREPETRLLVRSDLVGIETALPFGLGKSLDEAVAGRFEWRRSGDAEHRFAVSYGERLRARGAHDPNGEQRWGLAVGPSEPVLPEASGTAITGALPVITLADLRALATDSAGSGDSLTLGLPPVRQLALEVEGLEISRWRVEPFTVTGAPRGAGWSLALEGGGQGVVEWRTDAEKGLDVDLETLTLALRASDPGAQRPLVTPMPREPADRDRQPMPFEVDVDALSAGGESLGALAFSRGVTDAGGDRAELTLEGAVVDLDAVVARNDANVGEARLEFSVLADDAGRFFTGLGLPAVMRNGQGDIRGELTWLGPLLSPVLPTLAGDLAVDLRNGSLPAVEPGAGRALGLFSLSVLPRRLGLDFSDVVGEGLRFDRLQGSWQARAGRLQTDDLSVVGPSLNLSLAGTTDVVKQRYDQTVTVRPQVTSALSFLGGLAGGPAAAVALFLTRGMIEPEVDQLTEIQYRIAGPWDDPQLELLSPRGLSNRGQDND</sequence>